<dbReference type="STRING" id="237018.SAMN04489723_12534"/>
<keyword evidence="3" id="KW-1185">Reference proteome</keyword>
<evidence type="ECO:0000313" key="3">
    <source>
        <dbReference type="Proteomes" id="UP000198790"/>
    </source>
</evidence>
<dbReference type="AlphaFoldDB" id="A0A1I1C8Q0"/>
<keyword evidence="1" id="KW-1133">Transmembrane helix</keyword>
<reference evidence="2 3" key="1">
    <citation type="submission" date="2016-10" db="EMBL/GenBank/DDBJ databases">
        <authorList>
            <person name="de Groot N.N."/>
        </authorList>
    </citation>
    <scope>NUCLEOTIDE SEQUENCE [LARGE SCALE GENOMIC DNA]</scope>
    <source>
        <strain evidence="2 3">DSM 23399</strain>
    </source>
</reference>
<name>A0A1I1C8Q0_9BACT</name>
<evidence type="ECO:0008006" key="4">
    <source>
        <dbReference type="Google" id="ProtNLM"/>
    </source>
</evidence>
<dbReference type="RefSeq" id="WP_092901386.1">
    <property type="nucleotide sequence ID" value="NZ_FOKK01000025.1"/>
</dbReference>
<dbReference type="EMBL" id="FOKK01000025">
    <property type="protein sequence ID" value="SFB59021.1"/>
    <property type="molecule type" value="Genomic_DNA"/>
</dbReference>
<proteinExistence type="predicted"/>
<evidence type="ECO:0000313" key="2">
    <source>
        <dbReference type="EMBL" id="SFB59021.1"/>
    </source>
</evidence>
<dbReference type="OrthoDB" id="9794557at2"/>
<keyword evidence="1" id="KW-0472">Membrane</keyword>
<sequence>MKKFAWIAGIVLIGVFAGIFWYKFYFVFGEGVKAGSLNYFVKKGVMFKTYEGRVVQEGFQSPTAGGLQSNEFRFSVVDTDVAERLERASGKFVELRYKEYNGMLPWRGTSNFVVTEVLTVDNTGKTDGSALPFNQ</sequence>
<dbReference type="Proteomes" id="UP000198790">
    <property type="component" value="Unassembled WGS sequence"/>
</dbReference>
<accession>A0A1I1C8Q0</accession>
<organism evidence="2 3">
    <name type="scientific">Algoriphagus aquimarinus</name>
    <dbReference type="NCBI Taxonomy" id="237018"/>
    <lineage>
        <taxon>Bacteria</taxon>
        <taxon>Pseudomonadati</taxon>
        <taxon>Bacteroidota</taxon>
        <taxon>Cytophagia</taxon>
        <taxon>Cytophagales</taxon>
        <taxon>Cyclobacteriaceae</taxon>
        <taxon>Algoriphagus</taxon>
    </lineage>
</organism>
<feature type="transmembrane region" description="Helical" evidence="1">
    <location>
        <begin position="6"/>
        <end position="28"/>
    </location>
</feature>
<protein>
    <recommendedName>
        <fullName evidence="4">6-phosphogluconate dehydrogenase</fullName>
    </recommendedName>
</protein>
<evidence type="ECO:0000256" key="1">
    <source>
        <dbReference type="SAM" id="Phobius"/>
    </source>
</evidence>
<gene>
    <name evidence="2" type="ORF">SAMN04489723_12534</name>
</gene>
<keyword evidence="1" id="KW-0812">Transmembrane</keyword>